<dbReference type="SUPFAM" id="SSF53300">
    <property type="entry name" value="vWA-like"/>
    <property type="match status" value="1"/>
</dbReference>
<gene>
    <name evidence="3" type="ORF">M9Y10_045525</name>
</gene>
<dbReference type="PANTHER" id="PTHR24067">
    <property type="entry name" value="UBIQUITIN-CONJUGATING ENZYME E2"/>
    <property type="match status" value="1"/>
</dbReference>
<dbReference type="Pfam" id="PF13519">
    <property type="entry name" value="VWA_2"/>
    <property type="match status" value="1"/>
</dbReference>
<dbReference type="InterPro" id="IPR016135">
    <property type="entry name" value="UBQ-conjugating_enzyme/RWD"/>
</dbReference>
<dbReference type="CDD" id="cd00198">
    <property type="entry name" value="vWFA"/>
    <property type="match status" value="1"/>
</dbReference>
<feature type="domain" description="VWFA" evidence="2">
    <location>
        <begin position="471"/>
        <end position="686"/>
    </location>
</feature>
<dbReference type="Proteomes" id="UP001470230">
    <property type="component" value="Unassembled WGS sequence"/>
</dbReference>
<dbReference type="PROSITE" id="PS50127">
    <property type="entry name" value="UBC_2"/>
    <property type="match status" value="1"/>
</dbReference>
<dbReference type="CDD" id="cd00195">
    <property type="entry name" value="UBCc_UEV"/>
    <property type="match status" value="1"/>
</dbReference>
<evidence type="ECO:0000259" key="2">
    <source>
        <dbReference type="PROSITE" id="PS50234"/>
    </source>
</evidence>
<dbReference type="Pfam" id="PF00179">
    <property type="entry name" value="UQ_con"/>
    <property type="match status" value="1"/>
</dbReference>
<comment type="caution">
    <text evidence="3">The sequence shown here is derived from an EMBL/GenBank/DDBJ whole genome shotgun (WGS) entry which is preliminary data.</text>
</comment>
<dbReference type="PROSITE" id="PS50234">
    <property type="entry name" value="VWFA"/>
    <property type="match status" value="1"/>
</dbReference>
<dbReference type="InterPro" id="IPR002035">
    <property type="entry name" value="VWF_A"/>
</dbReference>
<dbReference type="InterPro" id="IPR000608">
    <property type="entry name" value="UBC"/>
</dbReference>
<dbReference type="SUPFAM" id="SSF54495">
    <property type="entry name" value="UBC-like"/>
    <property type="match status" value="1"/>
</dbReference>
<evidence type="ECO:0000313" key="3">
    <source>
        <dbReference type="EMBL" id="KAK8882881.1"/>
    </source>
</evidence>
<dbReference type="SMART" id="SM00212">
    <property type="entry name" value="UBCc"/>
    <property type="match status" value="1"/>
</dbReference>
<dbReference type="InterPro" id="IPR050113">
    <property type="entry name" value="Ub_conjugating_enzyme"/>
</dbReference>
<keyword evidence="4" id="KW-1185">Reference proteome</keyword>
<sequence>MKKIKFNASFNGRTINEIEAPRNSIVGNILNIAQNEFENPNINSVYFKGRQLDPNELFLNCIDNSSNTNLLFKNNLDKGQEDLNNNNVISKNNKCMSLNNRGFNKFKVFIAISRNSLFFGQIIHLNLTDTYEKVLNKIKDLVKKELPPDAPKKFEVHIFLPGGIPFLESDLPLSSYFDELTVTKHCFYVVVTKELGEFINEEVKEPCNCLKFNKNILSPLFESTTAGLTQISSFLGYVYHNGTNSELFVQVFAMISGFSPLVTNMFRLIQHEKLNVRNIIAITGPLHCIFGLILGEVENERVFEYVLTIITFVGLMDNPEVLNLRVLDCDNFDEDDRKLCNYLKATNQQNRVAFWQSNIDSKFNFRVSIIESPRREVLIDYEIYVITTYKPVSPLSLQYIHHPTFIHGENENEVLLFIGQDYDDNEGMVKIIDPKIGEIEKISIIDLSIKSNNHQIEKITSVINQQIVKQIVVICFDESLSMRTNLGNSELSKIQLATQFLSNFIDKSSKLRDSSIYGLIGFSDSIKICKEVTSISSQFVEELNNGNPNRKDTLIYDALNKAQDMIIKADYYIYEEEEEEEEEREYEYLFQNAEYRIILITDGEDNKSTLSIPSLANDFISKRIIVDTILVSELHESNKEICAFSKMTGGLCFNLTDINEGFKIVDQEAFIDISRRFCNQPFRDEVTEKILKEEASKFNAFDKEAISKELLLSKDSFSLATPQYMNHLYKNKKKTLLMFRALKELNDIQSNHSSDIVVYSNVDTLDEWRIFIKITGQSSFENKWLNCFMHLPSMYPYVPPSFTFLTIPFHPNISCNGNAMFNLLDKDYNPELSIGSLIEEIVKILRNPEEDSAINREAYKMFIDDRNAFIEKQRSSEIGKSDYKEYIEGVKFFDQS</sequence>
<dbReference type="InterPro" id="IPR036465">
    <property type="entry name" value="vWFA_dom_sf"/>
</dbReference>
<dbReference type="Gene3D" id="3.40.50.410">
    <property type="entry name" value="von Willebrand factor, type A domain"/>
    <property type="match status" value="1"/>
</dbReference>
<proteinExistence type="predicted"/>
<dbReference type="Gene3D" id="3.10.110.10">
    <property type="entry name" value="Ubiquitin Conjugating Enzyme"/>
    <property type="match status" value="1"/>
</dbReference>
<organism evidence="3 4">
    <name type="scientific">Tritrichomonas musculus</name>
    <dbReference type="NCBI Taxonomy" id="1915356"/>
    <lineage>
        <taxon>Eukaryota</taxon>
        <taxon>Metamonada</taxon>
        <taxon>Parabasalia</taxon>
        <taxon>Tritrichomonadida</taxon>
        <taxon>Tritrichomonadidae</taxon>
        <taxon>Tritrichomonas</taxon>
    </lineage>
</organism>
<evidence type="ECO:0008006" key="5">
    <source>
        <dbReference type="Google" id="ProtNLM"/>
    </source>
</evidence>
<evidence type="ECO:0000259" key="1">
    <source>
        <dbReference type="PROSITE" id="PS50127"/>
    </source>
</evidence>
<name>A0ABR2JVG5_9EUKA</name>
<reference evidence="3 4" key="1">
    <citation type="submission" date="2024-04" db="EMBL/GenBank/DDBJ databases">
        <title>Tritrichomonas musculus Genome.</title>
        <authorList>
            <person name="Alves-Ferreira E."/>
            <person name="Grigg M."/>
            <person name="Lorenzi H."/>
            <person name="Galac M."/>
        </authorList>
    </citation>
    <scope>NUCLEOTIDE SEQUENCE [LARGE SCALE GENOMIC DNA]</scope>
    <source>
        <strain evidence="3 4">EAF2021</strain>
    </source>
</reference>
<protein>
    <recommendedName>
        <fullName evidence="5">UBC core domain-containing protein</fullName>
    </recommendedName>
</protein>
<accession>A0ABR2JVG5</accession>
<feature type="domain" description="UBC core" evidence="1">
    <location>
        <begin position="736"/>
        <end position="882"/>
    </location>
</feature>
<evidence type="ECO:0000313" key="4">
    <source>
        <dbReference type="Proteomes" id="UP001470230"/>
    </source>
</evidence>
<dbReference type="EMBL" id="JAPFFF010000009">
    <property type="protein sequence ID" value="KAK8882881.1"/>
    <property type="molecule type" value="Genomic_DNA"/>
</dbReference>